<dbReference type="Proteomes" id="UP000005242">
    <property type="component" value="Unassembled WGS sequence"/>
</dbReference>
<dbReference type="InParanoid" id="I4YDU3"/>
<dbReference type="InterPro" id="IPR009053">
    <property type="entry name" value="Prefoldin"/>
</dbReference>
<proteinExistence type="inferred from homology"/>
<dbReference type="HOGENOM" id="CLU_091867_0_2_1"/>
<dbReference type="OrthoDB" id="10267474at2759"/>
<dbReference type="GO" id="GO:0051082">
    <property type="term" value="F:unfolded protein binding"/>
    <property type="evidence" value="ECO:0007669"/>
    <property type="project" value="InterPro"/>
</dbReference>
<dbReference type="GO" id="GO:1990113">
    <property type="term" value="P:RNA polymerase I assembly"/>
    <property type="evidence" value="ECO:0007669"/>
    <property type="project" value="TreeGrafter"/>
</dbReference>
<dbReference type="PANTHER" id="PTHR12674:SF2">
    <property type="entry name" value="PREFOLDIN SUBUNIT 5"/>
    <property type="match status" value="1"/>
</dbReference>
<organism evidence="3 4">
    <name type="scientific">Wallemia mellicola (strain ATCC MYA-4683 / CBS 633.66)</name>
    <name type="common">Wallemia sebi (CBS 633.66)</name>
    <dbReference type="NCBI Taxonomy" id="671144"/>
    <lineage>
        <taxon>Eukaryota</taxon>
        <taxon>Fungi</taxon>
        <taxon>Dikarya</taxon>
        <taxon>Basidiomycota</taxon>
        <taxon>Wallemiomycotina</taxon>
        <taxon>Wallemiomycetes</taxon>
        <taxon>Wallemiales</taxon>
        <taxon>Wallemiaceae</taxon>
        <taxon>Wallemia</taxon>
    </lineage>
</organism>
<keyword evidence="4" id="KW-1185">Reference proteome</keyword>
<dbReference type="eggNOG" id="KOG3048">
    <property type="taxonomic scope" value="Eukaryota"/>
</dbReference>
<sequence length="148" mass="16436">MASEGKAIDVSQLSLQQLSGVKKQIDEELSHLTQSYAQLRRAMIQFKQSASAVAEINPANKEKKVLVPLTTSLYVPGKLTDVENVLVDIGTGYYVKKTTQEADKHYKSKVDYVNKNLETLQQTLEKKQDNANVVVQIMQAKLSAGEKP</sequence>
<dbReference type="AlphaFoldDB" id="I4YDU3"/>
<dbReference type="InterPro" id="IPR004127">
    <property type="entry name" value="Prefoldin_subunit_alpha"/>
</dbReference>
<dbReference type="PANTHER" id="PTHR12674">
    <property type="entry name" value="PREFOLDIN SUBUNIT 5"/>
    <property type="match status" value="1"/>
</dbReference>
<dbReference type="GO" id="GO:1990115">
    <property type="term" value="P:RNA polymerase III assembly"/>
    <property type="evidence" value="ECO:0007669"/>
    <property type="project" value="TreeGrafter"/>
</dbReference>
<dbReference type="FunCoup" id="I4YDU3">
    <property type="interactions" value="586"/>
</dbReference>
<dbReference type="CDD" id="cd23157">
    <property type="entry name" value="Prefoldin_5"/>
    <property type="match status" value="1"/>
</dbReference>
<dbReference type="GO" id="GO:0006457">
    <property type="term" value="P:protein folding"/>
    <property type="evidence" value="ECO:0007669"/>
    <property type="project" value="InterPro"/>
</dbReference>
<protein>
    <submittedName>
        <fullName evidence="3">Prefoldin alpha subunit</fullName>
    </submittedName>
</protein>
<reference evidence="3 4" key="1">
    <citation type="journal article" date="2012" name="Fungal Genet. Biol.">
        <title>The genome of the xerotolerant mold Wallemia sebi reveals adaptations to osmotic stress and suggests cryptic sexual reproduction.</title>
        <authorList>
            <person name="Padamsee M."/>
            <person name="Kumar T.K.A."/>
            <person name="Riley R."/>
            <person name="Binder M."/>
            <person name="Boyd A."/>
            <person name="Calvo A.M."/>
            <person name="Furukawa K."/>
            <person name="Hesse C."/>
            <person name="Hohmann S."/>
            <person name="James T.Y."/>
            <person name="LaButti K."/>
            <person name="Lapidus A."/>
            <person name="Lindquist E."/>
            <person name="Lucas S."/>
            <person name="Miller K."/>
            <person name="Shantappa S."/>
            <person name="Grigoriev I.V."/>
            <person name="Hibbett D.S."/>
            <person name="McLaughlin D.J."/>
            <person name="Spatafora J.W."/>
            <person name="Aime M.C."/>
        </authorList>
    </citation>
    <scope>NUCLEOTIDE SEQUENCE [LARGE SCALE GENOMIC DNA]</scope>
    <source>
        <strain evidence="4">ATCC MYA-4683 / CBS 633.66</strain>
    </source>
</reference>
<dbReference type="FunFam" id="1.10.287.370:FF:000004">
    <property type="entry name" value="Probable prefoldin subunit 5"/>
    <property type="match status" value="1"/>
</dbReference>
<evidence type="ECO:0000256" key="2">
    <source>
        <dbReference type="ARBA" id="ARBA00023186"/>
    </source>
</evidence>
<dbReference type="GO" id="GO:0016272">
    <property type="term" value="C:prefoldin complex"/>
    <property type="evidence" value="ECO:0007669"/>
    <property type="project" value="InterPro"/>
</dbReference>
<dbReference type="HAMAP" id="MF_00308">
    <property type="entry name" value="PfdA"/>
    <property type="match status" value="1"/>
</dbReference>
<dbReference type="GeneID" id="18472029"/>
<comment type="similarity">
    <text evidence="1">Belongs to the prefoldin subunit alpha family.</text>
</comment>
<gene>
    <name evidence="3" type="ORF">WALSEDRAFT_37664</name>
</gene>
<dbReference type="GO" id="GO:1990114">
    <property type="term" value="P:RNA polymerase II core complex assembly"/>
    <property type="evidence" value="ECO:0007669"/>
    <property type="project" value="TreeGrafter"/>
</dbReference>
<dbReference type="KEGG" id="wse:WALSEDRAFT_37664"/>
<dbReference type="OMA" id="QAKFKAC"/>
<dbReference type="EMBL" id="JH668229">
    <property type="protein sequence ID" value="EIM22135.1"/>
    <property type="molecule type" value="Genomic_DNA"/>
</dbReference>
<dbReference type="NCBIfam" id="TIGR00293">
    <property type="entry name" value="prefoldin subunit alpha"/>
    <property type="match status" value="1"/>
</dbReference>
<evidence type="ECO:0000256" key="1">
    <source>
        <dbReference type="ARBA" id="ARBA00010048"/>
    </source>
</evidence>
<dbReference type="GO" id="GO:0005737">
    <property type="term" value="C:cytoplasm"/>
    <property type="evidence" value="ECO:0007669"/>
    <property type="project" value="TreeGrafter"/>
</dbReference>
<accession>I4YDU3</accession>
<dbReference type="InterPro" id="IPR011599">
    <property type="entry name" value="PFD_alpha_archaea"/>
</dbReference>
<dbReference type="STRING" id="671144.I4YDU3"/>
<dbReference type="Pfam" id="PF02996">
    <property type="entry name" value="Prefoldin"/>
    <property type="match status" value="1"/>
</dbReference>
<evidence type="ECO:0000313" key="3">
    <source>
        <dbReference type="EMBL" id="EIM22135.1"/>
    </source>
</evidence>
<name>I4YDU3_WALMC</name>
<dbReference type="RefSeq" id="XP_006957935.1">
    <property type="nucleotide sequence ID" value="XM_006957873.1"/>
</dbReference>
<dbReference type="Gene3D" id="1.10.287.370">
    <property type="match status" value="1"/>
</dbReference>
<dbReference type="SUPFAM" id="SSF46579">
    <property type="entry name" value="Prefoldin"/>
    <property type="match status" value="1"/>
</dbReference>
<keyword evidence="2" id="KW-0143">Chaperone</keyword>
<evidence type="ECO:0000313" key="4">
    <source>
        <dbReference type="Proteomes" id="UP000005242"/>
    </source>
</evidence>